<dbReference type="AlphaFoldDB" id="A0A1C7M3R5"/>
<organism evidence="2 3">
    <name type="scientific">Grifola frondosa</name>
    <name type="common">Maitake</name>
    <name type="synonym">Polyporus frondosus</name>
    <dbReference type="NCBI Taxonomy" id="5627"/>
    <lineage>
        <taxon>Eukaryota</taxon>
        <taxon>Fungi</taxon>
        <taxon>Dikarya</taxon>
        <taxon>Basidiomycota</taxon>
        <taxon>Agaricomycotina</taxon>
        <taxon>Agaricomycetes</taxon>
        <taxon>Polyporales</taxon>
        <taxon>Grifolaceae</taxon>
        <taxon>Grifola</taxon>
    </lineage>
</organism>
<feature type="compositionally biased region" description="Polar residues" evidence="1">
    <location>
        <begin position="1"/>
        <end position="13"/>
    </location>
</feature>
<dbReference type="EMBL" id="LUGG01000011">
    <property type="protein sequence ID" value="OBZ71147.1"/>
    <property type="molecule type" value="Genomic_DNA"/>
</dbReference>
<reference evidence="2 3" key="1">
    <citation type="submission" date="2016-03" db="EMBL/GenBank/DDBJ databases">
        <title>Whole genome sequencing of Grifola frondosa 9006-11.</title>
        <authorList>
            <person name="Min B."/>
            <person name="Park H."/>
            <person name="Kim J.-G."/>
            <person name="Cho H."/>
            <person name="Oh Y.-L."/>
            <person name="Kong W.-S."/>
            <person name="Choi I.-G."/>
        </authorList>
    </citation>
    <scope>NUCLEOTIDE SEQUENCE [LARGE SCALE GENOMIC DNA]</scope>
    <source>
        <strain evidence="2 3">9006-11</strain>
    </source>
</reference>
<proteinExistence type="predicted"/>
<gene>
    <name evidence="2" type="ORF">A0H81_08660</name>
</gene>
<evidence type="ECO:0000313" key="2">
    <source>
        <dbReference type="EMBL" id="OBZ71147.1"/>
    </source>
</evidence>
<keyword evidence="3" id="KW-1185">Reference proteome</keyword>
<dbReference type="Proteomes" id="UP000092993">
    <property type="component" value="Unassembled WGS sequence"/>
</dbReference>
<protein>
    <recommendedName>
        <fullName evidence="4">Fungal-type protein kinase domain-containing protein</fullName>
    </recommendedName>
</protein>
<evidence type="ECO:0000256" key="1">
    <source>
        <dbReference type="SAM" id="MobiDB-lite"/>
    </source>
</evidence>
<sequence>MDTPVSRNENSAQALGFESDDAKSRYQRMVDEAERTTLGPMPIQEFLTAFLPLQDETVLNDMPSPLYAFGKIPESPNDESEIYDPLILSMNGDEGQPSRCPGIKFMNTSNRVEYPNKRGSMKPDICGYTEQYTEFVRVPGTTSKAHTQMGYADLFFEIKKSRELDFFSDPPPGSTAAEHQTWIFVLNKKNYNKANLKGYDMTVQMATEEEEALFKEAISRKVEEQLGPLLEKSITDYDKITKRKKKTSKQAALEDAITEHYKAGVVTAVSMTGPECGGASRATRAYWALDTTLLRVVFLKDTWRYDIDRMDQEGDVLTRLNQLEIDHVPEVLYHGDILYEQWGAGHGGSEGMSQLTRTPRIL</sequence>
<name>A0A1C7M3R5_GRIFR</name>
<accession>A0A1C7M3R5</accession>
<feature type="region of interest" description="Disordered" evidence="1">
    <location>
        <begin position="1"/>
        <end position="23"/>
    </location>
</feature>
<dbReference type="STRING" id="5627.A0A1C7M3R5"/>
<evidence type="ECO:0000313" key="3">
    <source>
        <dbReference type="Proteomes" id="UP000092993"/>
    </source>
</evidence>
<comment type="caution">
    <text evidence="2">The sequence shown here is derived from an EMBL/GenBank/DDBJ whole genome shotgun (WGS) entry which is preliminary data.</text>
</comment>
<evidence type="ECO:0008006" key="4">
    <source>
        <dbReference type="Google" id="ProtNLM"/>
    </source>
</evidence>